<dbReference type="EMBL" id="LR590484">
    <property type="protein sequence ID" value="VTR28602.1"/>
    <property type="molecule type" value="Genomic_DNA"/>
</dbReference>
<accession>A0A4U9UB21</accession>
<proteinExistence type="predicted"/>
<dbReference type="AlphaFoldDB" id="A0A4U9UB21"/>
<evidence type="ECO:0000313" key="2">
    <source>
        <dbReference type="Proteomes" id="UP000308196"/>
    </source>
</evidence>
<name>A0A4U9UB21_9SPHI</name>
<gene>
    <name evidence="1" type="ORF">NCTC11429_00234</name>
</gene>
<evidence type="ECO:0000313" key="1">
    <source>
        <dbReference type="EMBL" id="VTR28602.1"/>
    </source>
</evidence>
<dbReference type="Proteomes" id="UP000308196">
    <property type="component" value="Chromosome"/>
</dbReference>
<organism evidence="1 2">
    <name type="scientific">Sphingobacterium thalpophilum</name>
    <dbReference type="NCBI Taxonomy" id="259"/>
    <lineage>
        <taxon>Bacteria</taxon>
        <taxon>Pseudomonadati</taxon>
        <taxon>Bacteroidota</taxon>
        <taxon>Sphingobacteriia</taxon>
        <taxon>Sphingobacteriales</taxon>
        <taxon>Sphingobacteriaceae</taxon>
        <taxon>Sphingobacterium</taxon>
    </lineage>
</organism>
<protein>
    <submittedName>
        <fullName evidence="1">Uncharacterized protein</fullName>
    </submittedName>
</protein>
<sequence>MDNAPDNKAKINVTDFMKTKAEENAYLPVAWEFCEMIKEQIDKKTTGKIFYFDSPEVIGEAQGIIIHMDEEKGKGVFINMDNGMRIRIDRIITLFGKIGAAYEEYNAFADACMDCNGGYTKEELEDM</sequence>
<dbReference type="KEGG" id="stha:NCTC11429_00234"/>
<reference evidence="1 2" key="1">
    <citation type="submission" date="2019-05" db="EMBL/GenBank/DDBJ databases">
        <authorList>
            <consortium name="Pathogen Informatics"/>
        </authorList>
    </citation>
    <scope>NUCLEOTIDE SEQUENCE [LARGE SCALE GENOMIC DNA]</scope>
    <source>
        <strain evidence="1 2">NCTC11429</strain>
    </source>
</reference>